<evidence type="ECO:0000256" key="7">
    <source>
        <dbReference type="ARBA" id="ARBA00023015"/>
    </source>
</evidence>
<keyword evidence="6" id="KW-0862">Zinc</keyword>
<dbReference type="FunFam" id="3.30.160.60:FF:002325">
    <property type="entry name" value="Si:cabz01021430.2"/>
    <property type="match status" value="1"/>
</dbReference>
<reference evidence="14" key="2">
    <citation type="submission" date="2025-09" db="UniProtKB">
        <authorList>
            <consortium name="Ensembl"/>
        </authorList>
    </citation>
    <scope>IDENTIFICATION</scope>
</reference>
<keyword evidence="8" id="KW-0238">DNA-binding</keyword>
<evidence type="ECO:0000256" key="4">
    <source>
        <dbReference type="ARBA" id="ARBA00022737"/>
    </source>
</evidence>
<dbReference type="PROSITE" id="PS50157">
    <property type="entry name" value="ZINC_FINGER_C2H2_2"/>
    <property type="match status" value="5"/>
</dbReference>
<dbReference type="FunFam" id="3.30.160.60:FF:000508">
    <property type="entry name" value="Myeloid zinc finger 1"/>
    <property type="match status" value="1"/>
</dbReference>
<evidence type="ECO:0000256" key="1">
    <source>
        <dbReference type="ARBA" id="ARBA00004123"/>
    </source>
</evidence>
<organism evidence="14 15">
    <name type="scientific">Sinocyclocheilus rhinocerous</name>
    <dbReference type="NCBI Taxonomy" id="307959"/>
    <lineage>
        <taxon>Eukaryota</taxon>
        <taxon>Metazoa</taxon>
        <taxon>Chordata</taxon>
        <taxon>Craniata</taxon>
        <taxon>Vertebrata</taxon>
        <taxon>Euteleostomi</taxon>
        <taxon>Actinopterygii</taxon>
        <taxon>Neopterygii</taxon>
        <taxon>Teleostei</taxon>
        <taxon>Ostariophysi</taxon>
        <taxon>Cypriniformes</taxon>
        <taxon>Cyprinidae</taxon>
        <taxon>Cyprininae</taxon>
        <taxon>Sinocyclocheilus</taxon>
    </lineage>
</organism>
<evidence type="ECO:0000256" key="10">
    <source>
        <dbReference type="ARBA" id="ARBA00023242"/>
    </source>
</evidence>
<dbReference type="Ensembl" id="ENSSRHT00000069631.1">
    <property type="protein sequence ID" value="ENSSRHP00000067783.1"/>
    <property type="gene ID" value="ENSSRHG00000033675.1"/>
</dbReference>
<evidence type="ECO:0000256" key="12">
    <source>
        <dbReference type="SAM" id="MobiDB-lite"/>
    </source>
</evidence>
<dbReference type="InterPro" id="IPR050331">
    <property type="entry name" value="Zinc_finger"/>
</dbReference>
<evidence type="ECO:0000256" key="2">
    <source>
        <dbReference type="ARBA" id="ARBA00006991"/>
    </source>
</evidence>
<dbReference type="InterPro" id="IPR036236">
    <property type="entry name" value="Znf_C2H2_sf"/>
</dbReference>
<keyword evidence="5 11" id="KW-0863">Zinc-finger</keyword>
<dbReference type="GO" id="GO:0010468">
    <property type="term" value="P:regulation of gene expression"/>
    <property type="evidence" value="ECO:0007669"/>
    <property type="project" value="TreeGrafter"/>
</dbReference>
<dbReference type="PANTHER" id="PTHR16515:SF49">
    <property type="entry name" value="GASTRULA ZINC FINGER PROTEIN XLCGF49.1-LIKE-RELATED"/>
    <property type="match status" value="1"/>
</dbReference>
<dbReference type="Gene3D" id="3.30.160.60">
    <property type="entry name" value="Classic Zinc Finger"/>
    <property type="match status" value="5"/>
</dbReference>
<sequence length="274" mass="32297">MAFIKEETEDIKIEAAITAKQEDTEEQTDLMTLKEERDVLNESEEQSRFEKHHDFITGEKSTKTEMESSPKTAQKTESNNYFSCRQCGKSFSKKRNLEVHMRIHTGEKPFTCQQCKKSFTQKQNLNVHMRIHTGEKPFTCQQCGQSFTNKGNLNAHLRSHTGEKPFTCQHCGKSFTQKVNLEVHLRLHTGERPFMCLQCEKSFIYKRDLKRHLPIHSRKNSKCSECERFRKRRHFKNHLCIQSGARRINCDLCHKKIILPSHRKSLHTWKVTRM</sequence>
<evidence type="ECO:0000313" key="14">
    <source>
        <dbReference type="Ensembl" id="ENSSRHP00000067783.1"/>
    </source>
</evidence>
<dbReference type="PROSITE" id="PS00028">
    <property type="entry name" value="ZINC_FINGER_C2H2_1"/>
    <property type="match status" value="5"/>
</dbReference>
<feature type="domain" description="C2H2-type" evidence="13">
    <location>
        <begin position="194"/>
        <end position="221"/>
    </location>
</feature>
<evidence type="ECO:0000259" key="13">
    <source>
        <dbReference type="PROSITE" id="PS50157"/>
    </source>
</evidence>
<proteinExistence type="inferred from homology"/>
<dbReference type="InterPro" id="IPR013087">
    <property type="entry name" value="Znf_C2H2_type"/>
</dbReference>
<dbReference type="FunFam" id="3.30.160.60:FF:000912">
    <property type="entry name" value="Zinc finger protein 660"/>
    <property type="match status" value="1"/>
</dbReference>
<dbReference type="Pfam" id="PF00096">
    <property type="entry name" value="zf-C2H2"/>
    <property type="match status" value="5"/>
</dbReference>
<dbReference type="PANTHER" id="PTHR16515">
    <property type="entry name" value="PR DOMAIN ZINC FINGER PROTEIN"/>
    <property type="match status" value="1"/>
</dbReference>
<feature type="domain" description="C2H2-type" evidence="13">
    <location>
        <begin position="82"/>
        <end position="109"/>
    </location>
</feature>
<comment type="subcellular location">
    <subcellularLocation>
        <location evidence="1">Nucleus</location>
    </subcellularLocation>
</comment>
<dbReference type="Proteomes" id="UP000472270">
    <property type="component" value="Unassembled WGS sequence"/>
</dbReference>
<keyword evidence="10" id="KW-0539">Nucleus</keyword>
<evidence type="ECO:0000256" key="11">
    <source>
        <dbReference type="PROSITE-ProRule" id="PRU00042"/>
    </source>
</evidence>
<dbReference type="AlphaFoldDB" id="A0A673KX76"/>
<dbReference type="GO" id="GO:0008270">
    <property type="term" value="F:zinc ion binding"/>
    <property type="evidence" value="ECO:0007669"/>
    <property type="project" value="UniProtKB-KW"/>
</dbReference>
<evidence type="ECO:0000256" key="6">
    <source>
        <dbReference type="ARBA" id="ARBA00022833"/>
    </source>
</evidence>
<dbReference type="GO" id="GO:0042802">
    <property type="term" value="F:identical protein binding"/>
    <property type="evidence" value="ECO:0007669"/>
    <property type="project" value="UniProtKB-ARBA"/>
</dbReference>
<evidence type="ECO:0000256" key="5">
    <source>
        <dbReference type="ARBA" id="ARBA00022771"/>
    </source>
</evidence>
<evidence type="ECO:0000313" key="15">
    <source>
        <dbReference type="Proteomes" id="UP000472270"/>
    </source>
</evidence>
<evidence type="ECO:0000256" key="9">
    <source>
        <dbReference type="ARBA" id="ARBA00023163"/>
    </source>
</evidence>
<dbReference type="FunFam" id="3.30.160.60:FF:000358">
    <property type="entry name" value="zinc finger protein 24"/>
    <property type="match status" value="1"/>
</dbReference>
<keyword evidence="4" id="KW-0677">Repeat</keyword>
<feature type="compositionally biased region" description="Basic and acidic residues" evidence="12">
    <location>
        <begin position="32"/>
        <end position="51"/>
    </location>
</feature>
<evidence type="ECO:0000256" key="3">
    <source>
        <dbReference type="ARBA" id="ARBA00022723"/>
    </source>
</evidence>
<protein>
    <recommendedName>
        <fullName evidence="13">C2H2-type domain-containing protein</fullName>
    </recommendedName>
</protein>
<dbReference type="SMART" id="SM00355">
    <property type="entry name" value="ZnF_C2H2"/>
    <property type="match status" value="5"/>
</dbReference>
<keyword evidence="9" id="KW-0804">Transcription</keyword>
<feature type="domain" description="C2H2-type" evidence="13">
    <location>
        <begin position="138"/>
        <end position="165"/>
    </location>
</feature>
<feature type="domain" description="C2H2-type" evidence="13">
    <location>
        <begin position="166"/>
        <end position="193"/>
    </location>
</feature>
<reference evidence="14" key="1">
    <citation type="submission" date="2025-08" db="UniProtKB">
        <authorList>
            <consortium name="Ensembl"/>
        </authorList>
    </citation>
    <scope>IDENTIFICATION</scope>
</reference>
<dbReference type="SUPFAM" id="SSF57667">
    <property type="entry name" value="beta-beta-alpha zinc fingers"/>
    <property type="match status" value="3"/>
</dbReference>
<keyword evidence="7" id="KW-0805">Transcription regulation</keyword>
<feature type="region of interest" description="Disordered" evidence="12">
    <location>
        <begin position="21"/>
        <end position="51"/>
    </location>
</feature>
<dbReference type="FunFam" id="3.30.160.60:FF:000328">
    <property type="entry name" value="Zinc finger protein 1079"/>
    <property type="match status" value="1"/>
</dbReference>
<name>A0A673KX76_9TELE</name>
<dbReference type="GO" id="GO:0003677">
    <property type="term" value="F:DNA binding"/>
    <property type="evidence" value="ECO:0007669"/>
    <property type="project" value="UniProtKB-KW"/>
</dbReference>
<feature type="domain" description="C2H2-type" evidence="13">
    <location>
        <begin position="110"/>
        <end position="137"/>
    </location>
</feature>
<evidence type="ECO:0000256" key="8">
    <source>
        <dbReference type="ARBA" id="ARBA00023125"/>
    </source>
</evidence>
<keyword evidence="3" id="KW-0479">Metal-binding</keyword>
<comment type="similarity">
    <text evidence="2">Belongs to the krueppel C2H2-type zinc-finger protein family.</text>
</comment>
<accession>A0A673KX76</accession>
<dbReference type="GO" id="GO:0005634">
    <property type="term" value="C:nucleus"/>
    <property type="evidence" value="ECO:0007669"/>
    <property type="project" value="UniProtKB-SubCell"/>
</dbReference>
<keyword evidence="15" id="KW-1185">Reference proteome</keyword>